<sequence>MKKNKKIIGSIGILIICIILFSVGYFINLKKDNTYEDIFKDYDLNKTEIVYNADKDNGMNEKVKNNMKELDNKNNIDVNKNKMEEESGENIKVDIKGAIKNPKVYALKKGSRVEDLIKKAGGLTKNADTIRVNLSKKLIDEEVVYIYSKGEKSKEDFFNFSQGVTDSSLENNDSKKDNKKININKANKEELKTLSGIGDSKADAIIKYREENGGFKSINDLENVSGIGEKTISKFIDKVDIN</sequence>
<dbReference type="Pfam" id="PF12836">
    <property type="entry name" value="HHH_3"/>
    <property type="match status" value="1"/>
</dbReference>
<accession>A0ABU0JSI1</accession>
<keyword evidence="4" id="KW-1185">Reference proteome</keyword>
<dbReference type="NCBIfam" id="TIGR00426">
    <property type="entry name" value="competence protein ComEA helix-hairpin-helix repeat region"/>
    <property type="match status" value="1"/>
</dbReference>
<keyword evidence="1" id="KW-0472">Membrane</keyword>
<dbReference type="Pfam" id="PF10531">
    <property type="entry name" value="SLBB"/>
    <property type="match status" value="1"/>
</dbReference>
<dbReference type="EMBL" id="JAUSWN010000004">
    <property type="protein sequence ID" value="MDQ0478887.1"/>
    <property type="molecule type" value="Genomic_DNA"/>
</dbReference>
<dbReference type="InterPro" id="IPR019554">
    <property type="entry name" value="Soluble_ligand-bd"/>
</dbReference>
<dbReference type="PANTHER" id="PTHR21180">
    <property type="entry name" value="ENDONUCLEASE/EXONUCLEASE/PHOSPHATASE FAMILY DOMAIN-CONTAINING PROTEIN 1"/>
    <property type="match status" value="1"/>
</dbReference>
<gene>
    <name evidence="3" type="ORF">QOZ93_000615</name>
</gene>
<dbReference type="PANTHER" id="PTHR21180:SF32">
    <property type="entry name" value="ENDONUCLEASE_EXONUCLEASE_PHOSPHATASE FAMILY DOMAIN-CONTAINING PROTEIN 1"/>
    <property type="match status" value="1"/>
</dbReference>
<dbReference type="SMART" id="SM00278">
    <property type="entry name" value="HhH1"/>
    <property type="match status" value="2"/>
</dbReference>
<dbReference type="InterPro" id="IPR010994">
    <property type="entry name" value="RuvA_2-like"/>
</dbReference>
<dbReference type="RefSeq" id="WP_111942962.1">
    <property type="nucleotide sequence ID" value="NZ_BAAACJ010000041.1"/>
</dbReference>
<evidence type="ECO:0000313" key="4">
    <source>
        <dbReference type="Proteomes" id="UP001224418"/>
    </source>
</evidence>
<keyword evidence="1" id="KW-1133">Transmembrane helix</keyword>
<dbReference type="InterPro" id="IPR003583">
    <property type="entry name" value="Hlx-hairpin-Hlx_DNA-bd_motif"/>
</dbReference>
<dbReference type="InterPro" id="IPR051675">
    <property type="entry name" value="Endo/Exo/Phosphatase_dom_1"/>
</dbReference>
<feature type="domain" description="Helix-hairpin-helix DNA-binding motif class 1" evidence="2">
    <location>
        <begin position="189"/>
        <end position="208"/>
    </location>
</feature>
<organism evidence="3 4">
    <name type="scientific">Hathewaya limosa</name>
    <name type="common">Clostridium limosum</name>
    <dbReference type="NCBI Taxonomy" id="1536"/>
    <lineage>
        <taxon>Bacteria</taxon>
        <taxon>Bacillati</taxon>
        <taxon>Bacillota</taxon>
        <taxon>Clostridia</taxon>
        <taxon>Eubacteriales</taxon>
        <taxon>Clostridiaceae</taxon>
        <taxon>Hathewaya</taxon>
    </lineage>
</organism>
<dbReference type="InterPro" id="IPR004509">
    <property type="entry name" value="Competence_ComEA_HhH"/>
</dbReference>
<feature type="transmembrane region" description="Helical" evidence="1">
    <location>
        <begin position="7"/>
        <end position="27"/>
    </location>
</feature>
<keyword evidence="1" id="KW-0812">Transmembrane</keyword>
<comment type="caution">
    <text evidence="3">The sequence shown here is derived from an EMBL/GenBank/DDBJ whole genome shotgun (WGS) entry which is preliminary data.</text>
</comment>
<evidence type="ECO:0000256" key="1">
    <source>
        <dbReference type="SAM" id="Phobius"/>
    </source>
</evidence>
<dbReference type="SUPFAM" id="SSF47781">
    <property type="entry name" value="RuvA domain 2-like"/>
    <property type="match status" value="1"/>
</dbReference>
<evidence type="ECO:0000259" key="2">
    <source>
        <dbReference type="SMART" id="SM00278"/>
    </source>
</evidence>
<name>A0ABU0JSI1_HATLI</name>
<protein>
    <submittedName>
        <fullName evidence="3">Competence protein ComEA</fullName>
    </submittedName>
</protein>
<reference evidence="3 4" key="1">
    <citation type="submission" date="2023-07" db="EMBL/GenBank/DDBJ databases">
        <title>Genomic Encyclopedia of Type Strains, Phase IV (KMG-IV): sequencing the most valuable type-strain genomes for metagenomic binning, comparative biology and taxonomic classification.</title>
        <authorList>
            <person name="Goeker M."/>
        </authorList>
    </citation>
    <scope>NUCLEOTIDE SEQUENCE [LARGE SCALE GENOMIC DNA]</scope>
    <source>
        <strain evidence="3 4">DSM 1400</strain>
    </source>
</reference>
<dbReference type="Gene3D" id="1.10.150.280">
    <property type="entry name" value="AF1531-like domain"/>
    <property type="match status" value="1"/>
</dbReference>
<dbReference type="Proteomes" id="UP001224418">
    <property type="component" value="Unassembled WGS sequence"/>
</dbReference>
<feature type="domain" description="Helix-hairpin-helix DNA-binding motif class 1" evidence="2">
    <location>
        <begin position="219"/>
        <end position="238"/>
    </location>
</feature>
<proteinExistence type="predicted"/>
<evidence type="ECO:0000313" key="3">
    <source>
        <dbReference type="EMBL" id="MDQ0478887.1"/>
    </source>
</evidence>